<dbReference type="Pfam" id="PF01370">
    <property type="entry name" value="Epimerase"/>
    <property type="match status" value="1"/>
</dbReference>
<dbReference type="AlphaFoldDB" id="A0A967KFV3"/>
<dbReference type="PANTHER" id="PTHR48079:SF6">
    <property type="entry name" value="NAD(P)-BINDING DOMAIN-CONTAINING PROTEIN-RELATED"/>
    <property type="match status" value="1"/>
</dbReference>
<dbReference type="EMBL" id="JAAQPH010000010">
    <property type="protein sequence ID" value="NIA69841.1"/>
    <property type="molecule type" value="Genomic_DNA"/>
</dbReference>
<dbReference type="InterPro" id="IPR017829">
    <property type="entry name" value="Hopanoid-assoc_sugar_epimerase"/>
</dbReference>
<dbReference type="Gene3D" id="3.40.50.720">
    <property type="entry name" value="NAD(P)-binding Rossmann-like Domain"/>
    <property type="match status" value="1"/>
</dbReference>
<dbReference type="GO" id="GO:0004029">
    <property type="term" value="F:aldehyde dehydrogenase (NAD+) activity"/>
    <property type="evidence" value="ECO:0007669"/>
    <property type="project" value="TreeGrafter"/>
</dbReference>
<organism evidence="2 3">
    <name type="scientific">Pelagibius litoralis</name>
    <dbReference type="NCBI Taxonomy" id="374515"/>
    <lineage>
        <taxon>Bacteria</taxon>
        <taxon>Pseudomonadati</taxon>
        <taxon>Pseudomonadota</taxon>
        <taxon>Alphaproteobacteria</taxon>
        <taxon>Rhodospirillales</taxon>
        <taxon>Rhodovibrionaceae</taxon>
        <taxon>Pelagibius</taxon>
    </lineage>
</organism>
<sequence>MTTLVTGGTGFVGSAVVRALIARGERPRCLVRRSGDRRNLDGLAVDLVEGDLTDADSLEAALRNCSTLFHVAADYRIWVRDPAAMNRANVEGTKQLMQAALRQGVGRVVYTSSVAVLGKVAGGAPADEDTPVGLDDMIGVYKRSKFLAEEQVRGMQRDAGLPVVIVNPSTPIGPRDVKPTPTGRLVVEAAAGRVPAFVDTGLNVVHVDDVAAGHLLAYDKGVIGERYLLGGENLGLSEILSVVAALRGRRAPKIRLPRRPLLPFAHLAEAWARVSGGKDPMLTVDGLKMAAKPMYFRHDKAARDLGYQPRPAHEAIREAVEWFEREGYLG</sequence>
<dbReference type="InterPro" id="IPR036291">
    <property type="entry name" value="NAD(P)-bd_dom_sf"/>
</dbReference>
<keyword evidence="3" id="KW-1185">Reference proteome</keyword>
<evidence type="ECO:0000313" key="2">
    <source>
        <dbReference type="EMBL" id="NIA69841.1"/>
    </source>
</evidence>
<dbReference type="GO" id="GO:0005737">
    <property type="term" value="C:cytoplasm"/>
    <property type="evidence" value="ECO:0007669"/>
    <property type="project" value="TreeGrafter"/>
</dbReference>
<dbReference type="InterPro" id="IPR051783">
    <property type="entry name" value="NAD(P)-dependent_oxidoreduct"/>
</dbReference>
<protein>
    <submittedName>
        <fullName evidence="2">NAD-dependent epimerase/dehydratase family protein</fullName>
    </submittedName>
</protein>
<gene>
    <name evidence="2" type="ORF">HBA54_14650</name>
</gene>
<dbReference type="NCBIfam" id="TIGR03466">
    <property type="entry name" value="HpnA"/>
    <property type="match status" value="1"/>
</dbReference>
<dbReference type="CDD" id="cd05228">
    <property type="entry name" value="AR_FR_like_1_SDR_e"/>
    <property type="match status" value="1"/>
</dbReference>
<reference evidence="2" key="1">
    <citation type="submission" date="2020-03" db="EMBL/GenBank/DDBJ databases">
        <title>Genome of Pelagibius litoralis DSM 21314T.</title>
        <authorList>
            <person name="Wang G."/>
        </authorList>
    </citation>
    <scope>NUCLEOTIDE SEQUENCE</scope>
    <source>
        <strain evidence="2">DSM 21314</strain>
    </source>
</reference>
<dbReference type="InterPro" id="IPR001509">
    <property type="entry name" value="Epimerase_deHydtase"/>
</dbReference>
<proteinExistence type="predicted"/>
<dbReference type="PANTHER" id="PTHR48079">
    <property type="entry name" value="PROTEIN YEEZ"/>
    <property type="match status" value="1"/>
</dbReference>
<feature type="domain" description="NAD-dependent epimerase/dehydratase" evidence="1">
    <location>
        <begin position="4"/>
        <end position="230"/>
    </location>
</feature>
<evidence type="ECO:0000313" key="3">
    <source>
        <dbReference type="Proteomes" id="UP000761264"/>
    </source>
</evidence>
<dbReference type="Proteomes" id="UP000761264">
    <property type="component" value="Unassembled WGS sequence"/>
</dbReference>
<accession>A0A967KFV3</accession>
<dbReference type="SUPFAM" id="SSF51735">
    <property type="entry name" value="NAD(P)-binding Rossmann-fold domains"/>
    <property type="match status" value="1"/>
</dbReference>
<evidence type="ECO:0000259" key="1">
    <source>
        <dbReference type="Pfam" id="PF01370"/>
    </source>
</evidence>
<name>A0A967KFV3_9PROT</name>
<comment type="caution">
    <text evidence="2">The sequence shown here is derived from an EMBL/GenBank/DDBJ whole genome shotgun (WGS) entry which is preliminary data.</text>
</comment>
<dbReference type="RefSeq" id="WP_167225829.1">
    <property type="nucleotide sequence ID" value="NZ_JAAQPH010000010.1"/>
</dbReference>